<evidence type="ECO:0000313" key="2">
    <source>
        <dbReference type="Proteomes" id="UP001162501"/>
    </source>
</evidence>
<accession>A0ACB0F3W1</accession>
<name>A0ACB0F3W1_RANTA</name>
<evidence type="ECO:0000313" key="1">
    <source>
        <dbReference type="EMBL" id="CAI9706791.1"/>
    </source>
</evidence>
<gene>
    <name evidence="1" type="ORF">MRATA1EN3_LOCUS18004</name>
</gene>
<organism evidence="1 2">
    <name type="scientific">Rangifer tarandus platyrhynchus</name>
    <name type="common">Svalbard reindeer</name>
    <dbReference type="NCBI Taxonomy" id="3082113"/>
    <lineage>
        <taxon>Eukaryota</taxon>
        <taxon>Metazoa</taxon>
        <taxon>Chordata</taxon>
        <taxon>Craniata</taxon>
        <taxon>Vertebrata</taxon>
        <taxon>Euteleostomi</taxon>
        <taxon>Mammalia</taxon>
        <taxon>Eutheria</taxon>
        <taxon>Laurasiatheria</taxon>
        <taxon>Artiodactyla</taxon>
        <taxon>Ruminantia</taxon>
        <taxon>Pecora</taxon>
        <taxon>Cervidae</taxon>
        <taxon>Odocoileinae</taxon>
        <taxon>Rangifer</taxon>
    </lineage>
</organism>
<dbReference type="Proteomes" id="UP001162501">
    <property type="component" value="Chromosome 3"/>
</dbReference>
<protein>
    <submittedName>
        <fullName evidence="1">Uncharacterized protein</fullName>
    </submittedName>
</protein>
<proteinExistence type="predicted"/>
<dbReference type="EMBL" id="OX596087">
    <property type="protein sequence ID" value="CAI9706791.1"/>
    <property type="molecule type" value="Genomic_DNA"/>
</dbReference>
<reference evidence="1" key="1">
    <citation type="submission" date="2023-05" db="EMBL/GenBank/DDBJ databases">
        <authorList>
            <consortium name="ELIXIR-Norway"/>
        </authorList>
    </citation>
    <scope>NUCLEOTIDE SEQUENCE</scope>
</reference>
<sequence length="216" mass="24092">MSMLWPAFPVAQCLLENWGQIDFSWAPDLLTAAEEMQVSIYATARVGEEENECIRNMAIHVLMLGLGHITSQISQNKSLSSLTIHMEQAGSRDTDGIVFIDLRPALVLPSAAREACREAEAMGKAPQKEENERMLWFRAICSSFGRTRRSGLPAAPVLPSQITSAFQLDTSACHHQTLARLPGTEPVRFLPRSVWRNPGLLWSALASAFVKLRRRY</sequence>